<proteinExistence type="predicted"/>
<protein>
    <submittedName>
        <fullName evidence="1">Uncharacterized protein</fullName>
    </submittedName>
</protein>
<gene>
    <name evidence="1" type="ORF">HMPREF3192_00973</name>
</gene>
<sequence length="73" mass="8648">EIFNKPSNLTYRELYSSTAYDVVRSIFDHDENDRQDYWDRLGKDDQKQVKRLPNFDAQIFKQITGVSVGEDEC</sequence>
<keyword evidence="2" id="KW-1185">Reference proteome</keyword>
<reference evidence="2" key="1">
    <citation type="submission" date="2016-01" db="EMBL/GenBank/DDBJ databases">
        <authorList>
            <person name="Mitreva M."/>
            <person name="Pepin K.H."/>
            <person name="Mihindukulasuriya K.A."/>
            <person name="Fulton R."/>
            <person name="Fronick C."/>
            <person name="O'Laughlin M."/>
            <person name="Miner T."/>
            <person name="Herter B."/>
            <person name="Rosa B.A."/>
            <person name="Cordes M."/>
            <person name="Tomlinson C."/>
            <person name="Wollam A."/>
            <person name="Palsikar V.B."/>
            <person name="Mardis E.R."/>
            <person name="Wilson R.K."/>
        </authorList>
    </citation>
    <scope>NUCLEOTIDE SEQUENCE [LARGE SCALE GENOMIC DNA]</scope>
    <source>
        <strain evidence="2">DNF00019</strain>
    </source>
</reference>
<organism evidence="1 2">
    <name type="scientific">Atopobium deltae</name>
    <dbReference type="NCBI Taxonomy" id="1393034"/>
    <lineage>
        <taxon>Bacteria</taxon>
        <taxon>Bacillati</taxon>
        <taxon>Actinomycetota</taxon>
        <taxon>Coriobacteriia</taxon>
        <taxon>Coriobacteriales</taxon>
        <taxon>Atopobiaceae</taxon>
        <taxon>Atopobium</taxon>
    </lineage>
</organism>
<dbReference type="EMBL" id="LSCR01000026">
    <property type="protein sequence ID" value="KXB34004.1"/>
    <property type="molecule type" value="Genomic_DNA"/>
</dbReference>
<accession>A0A133XST9</accession>
<name>A0A133XST9_9ACTN</name>
<dbReference type="Proteomes" id="UP000070675">
    <property type="component" value="Unassembled WGS sequence"/>
</dbReference>
<feature type="non-terminal residue" evidence="1">
    <location>
        <position position="1"/>
    </location>
</feature>
<dbReference type="AlphaFoldDB" id="A0A133XST9"/>
<evidence type="ECO:0000313" key="1">
    <source>
        <dbReference type="EMBL" id="KXB34004.1"/>
    </source>
</evidence>
<evidence type="ECO:0000313" key="2">
    <source>
        <dbReference type="Proteomes" id="UP000070675"/>
    </source>
</evidence>
<dbReference type="PATRIC" id="fig|1393034.3.peg.937"/>
<comment type="caution">
    <text evidence="1">The sequence shown here is derived from an EMBL/GenBank/DDBJ whole genome shotgun (WGS) entry which is preliminary data.</text>
</comment>
<dbReference type="STRING" id="1393034.HMPREF3192_00973"/>
<dbReference type="RefSeq" id="WP_231723359.1">
    <property type="nucleotide sequence ID" value="NZ_KQ959506.1"/>
</dbReference>